<keyword evidence="4" id="KW-1185">Reference proteome</keyword>
<evidence type="ECO:0000259" key="2">
    <source>
        <dbReference type="PROSITE" id="PS51411"/>
    </source>
</evidence>
<dbReference type="InterPro" id="IPR047767">
    <property type="entry name" value="PSP1-like"/>
</dbReference>
<dbReference type="Proteomes" id="UP000051952">
    <property type="component" value="Unassembled WGS sequence"/>
</dbReference>
<evidence type="ECO:0000313" key="4">
    <source>
        <dbReference type="Proteomes" id="UP000051952"/>
    </source>
</evidence>
<reference evidence="4" key="1">
    <citation type="submission" date="2015-09" db="EMBL/GenBank/DDBJ databases">
        <authorList>
            <consortium name="Pathogen Informatics"/>
        </authorList>
    </citation>
    <scope>NUCLEOTIDE SEQUENCE [LARGE SCALE GENOMIC DNA]</scope>
    <source>
        <strain evidence="4">Lake Konstanz</strain>
    </source>
</reference>
<sequence>MLSNLTASTQQRTNRYPSFDGCGGNYAASDAYGSATNYSTMESTVPAVAPQAFTPYASAASIQRFQSHPSMHMHVPSMQQQQHHTMAPVPLSTTPQQSSLHVPRPTMMDLSSPLLAPLQQQSHRTQSTSPLLRQSGYAMPAVTVGHRTGYDAGEVISHHHSHEVPTAVDVSSPSLSYFMTHHSSTYGDSGEFSHSMSMPPMSPPAPALAPMPVVATPVVVAAPPKPAAATSPASMSLAAPSTYSVEVTGHHGRVQTVVSHVVLDEGTHVVFEGDRGLDMGIVMNMQLSNSKMPSGSSVPMVVRSATEDEVREWTVDLPEQAAEAALECAAVVQSMRLKMAIRGASYQLDKQKLTFFYETAEHRVDFRKLLIELFNRYRCRIWMEKYNNGTSSSSPSESSVSRQRR</sequence>
<dbReference type="EMBL" id="CYKH01001716">
    <property type="protein sequence ID" value="CUG89261.1"/>
    <property type="molecule type" value="Genomic_DNA"/>
</dbReference>
<name>A0A0S4JG31_BODSA</name>
<dbReference type="Pfam" id="PF04468">
    <property type="entry name" value="PSP1"/>
    <property type="match status" value="1"/>
</dbReference>
<evidence type="ECO:0000313" key="3">
    <source>
        <dbReference type="EMBL" id="CUG89261.1"/>
    </source>
</evidence>
<dbReference type="OrthoDB" id="243127at2759"/>
<feature type="domain" description="PSP1 C-terminal" evidence="2">
    <location>
        <begin position="299"/>
        <end position="386"/>
    </location>
</feature>
<dbReference type="GO" id="GO:0005737">
    <property type="term" value="C:cytoplasm"/>
    <property type="evidence" value="ECO:0007669"/>
    <property type="project" value="TreeGrafter"/>
</dbReference>
<dbReference type="InterPro" id="IPR007557">
    <property type="entry name" value="PSP1_C"/>
</dbReference>
<dbReference type="PANTHER" id="PTHR43830">
    <property type="entry name" value="PROTEIN PSP1"/>
    <property type="match status" value="1"/>
</dbReference>
<proteinExistence type="predicted"/>
<feature type="compositionally biased region" description="Polar residues" evidence="1">
    <location>
        <begin position="1"/>
        <end position="16"/>
    </location>
</feature>
<feature type="region of interest" description="Disordered" evidence="1">
    <location>
        <begin position="1"/>
        <end position="20"/>
    </location>
</feature>
<gene>
    <name evidence="3" type="ORF">BSAL_20145</name>
</gene>
<organism evidence="3 4">
    <name type="scientific">Bodo saltans</name>
    <name type="common">Flagellated protozoan</name>
    <dbReference type="NCBI Taxonomy" id="75058"/>
    <lineage>
        <taxon>Eukaryota</taxon>
        <taxon>Discoba</taxon>
        <taxon>Euglenozoa</taxon>
        <taxon>Kinetoplastea</taxon>
        <taxon>Metakinetoplastina</taxon>
        <taxon>Eubodonida</taxon>
        <taxon>Bodonidae</taxon>
        <taxon>Bodo</taxon>
    </lineage>
</organism>
<accession>A0A0S4JG31</accession>
<dbReference type="PROSITE" id="PS51411">
    <property type="entry name" value="PSP1_C"/>
    <property type="match status" value="1"/>
</dbReference>
<dbReference type="VEuPathDB" id="TriTrypDB:BSAL_20145"/>
<dbReference type="PANTHER" id="PTHR43830:SF3">
    <property type="entry name" value="PROTEIN PSP1"/>
    <property type="match status" value="1"/>
</dbReference>
<protein>
    <recommendedName>
        <fullName evidence="2">PSP1 C-terminal domain-containing protein</fullName>
    </recommendedName>
</protein>
<evidence type="ECO:0000256" key="1">
    <source>
        <dbReference type="SAM" id="MobiDB-lite"/>
    </source>
</evidence>
<dbReference type="AlphaFoldDB" id="A0A0S4JG31"/>